<dbReference type="STRING" id="547042.BACCOPRO_03204"/>
<dbReference type="EMBL" id="ACBW01000204">
    <property type="protein sequence ID" value="EEF77682.1"/>
    <property type="molecule type" value="Genomic_DNA"/>
</dbReference>
<evidence type="ECO:0000313" key="1">
    <source>
        <dbReference type="EMBL" id="EEF77682.1"/>
    </source>
</evidence>
<dbReference type="AlphaFoldDB" id="S0FCU3"/>
<comment type="caution">
    <text evidence="1">The sequence shown here is derived from an EMBL/GenBank/DDBJ whole genome shotgun (WGS) entry which is preliminary data.</text>
</comment>
<name>S0FCU3_9BACT</name>
<sequence length="63" mass="7374">MMKLSREAVLEIKSGTASFTLLYNEQINETKEERIDRLFARFYRFDGSLYRAGGTFFFHAGEN</sequence>
<proteinExistence type="predicted"/>
<accession>S0FCU3</accession>
<dbReference type="Proteomes" id="UP000014073">
    <property type="component" value="Unassembled WGS sequence"/>
</dbReference>
<evidence type="ECO:0000313" key="2">
    <source>
        <dbReference type="Proteomes" id="UP000014073"/>
    </source>
</evidence>
<gene>
    <name evidence="1" type="ORF">BACCOPRO_03204</name>
</gene>
<dbReference type="HOGENOM" id="CLU_2876314_0_0_10"/>
<organism evidence="1 2">
    <name type="scientific">Phocaeicola coprophilus DSM 18228 = JCM 13818</name>
    <dbReference type="NCBI Taxonomy" id="547042"/>
    <lineage>
        <taxon>Bacteria</taxon>
        <taxon>Pseudomonadati</taxon>
        <taxon>Bacteroidota</taxon>
        <taxon>Bacteroidia</taxon>
        <taxon>Bacteroidales</taxon>
        <taxon>Bacteroidaceae</taxon>
        <taxon>Phocaeicola</taxon>
    </lineage>
</organism>
<reference evidence="1 2" key="1">
    <citation type="submission" date="2008-12" db="EMBL/GenBank/DDBJ databases">
        <authorList>
            <person name="Fulton L."/>
            <person name="Clifton S."/>
            <person name="Fulton B."/>
            <person name="Xu J."/>
            <person name="Minx P."/>
            <person name="Pepin K.H."/>
            <person name="Johnson M."/>
            <person name="Bhonagiri V."/>
            <person name="Nash W.E."/>
            <person name="Mardis E.R."/>
            <person name="Wilson R.K."/>
        </authorList>
    </citation>
    <scope>NUCLEOTIDE SEQUENCE [LARGE SCALE GENOMIC DNA]</scope>
    <source>
        <strain evidence="1 2">DSM 18228</strain>
    </source>
</reference>
<keyword evidence="2" id="KW-1185">Reference proteome</keyword>
<protein>
    <submittedName>
        <fullName evidence="1">Uncharacterized protein</fullName>
    </submittedName>
</protein>